<reference evidence="5 6" key="1">
    <citation type="submission" date="2017-04" db="EMBL/GenBank/DDBJ databases">
        <title>Genome sequencing of [Candida] sorbophila.</title>
        <authorList>
            <person name="Ahn J.O."/>
        </authorList>
    </citation>
    <scope>NUCLEOTIDE SEQUENCE [LARGE SCALE GENOMIC DNA]</scope>
    <source>
        <strain evidence="5 6">DS02</strain>
    </source>
</reference>
<gene>
    <name evidence="5" type="ORF">B9G98_03335</name>
</gene>
<feature type="region of interest" description="Disordered" evidence="3">
    <location>
        <begin position="386"/>
        <end position="415"/>
    </location>
</feature>
<proteinExistence type="predicted"/>
<feature type="region of interest" description="Disordered" evidence="3">
    <location>
        <begin position="189"/>
        <end position="237"/>
    </location>
</feature>
<dbReference type="Pfam" id="PF00169">
    <property type="entry name" value="PH"/>
    <property type="match status" value="1"/>
</dbReference>
<dbReference type="AlphaFoldDB" id="A0A2T0FL58"/>
<dbReference type="EMBL" id="NDIQ01000022">
    <property type="protein sequence ID" value="PRT55715.1"/>
    <property type="molecule type" value="Genomic_DNA"/>
</dbReference>
<comment type="caution">
    <text evidence="5">The sequence shown here is derived from an EMBL/GenBank/DDBJ whole genome shotgun (WGS) entry which is preliminary data.</text>
</comment>
<dbReference type="RefSeq" id="XP_024665660.1">
    <property type="nucleotide sequence ID" value="XM_024809892.1"/>
</dbReference>
<dbReference type="InterPro" id="IPR011993">
    <property type="entry name" value="PH-like_dom_sf"/>
</dbReference>
<feature type="compositionally biased region" description="Acidic residues" evidence="3">
    <location>
        <begin position="196"/>
        <end position="208"/>
    </location>
</feature>
<feature type="compositionally biased region" description="Polar residues" evidence="3">
    <location>
        <begin position="217"/>
        <end position="234"/>
    </location>
</feature>
<evidence type="ECO:0000256" key="2">
    <source>
        <dbReference type="ARBA" id="ARBA00023306"/>
    </source>
</evidence>
<accession>A0A2T0FL58</accession>
<dbReference type="SUPFAM" id="SSF50729">
    <property type="entry name" value="PH domain-like"/>
    <property type="match status" value="1"/>
</dbReference>
<sequence>MHDRTDSEDSALVIRTNPLNIRGLDGGDLVIDENALRQQVSVFKPQMDTSPQRSPERAVIVGEDVDKSQSISPLVIKKNPVFEASSTAPPEPELAISDLDIPTPKLELNSDLGMSLANELSHIALSRKNTISSKAKGVTLGPSQTPDLIQRLRSVRRKLAVDGLDNLQDADDVDEALPASMLKLINFSPNSQWLPSDDEEEDDEEDEKDVSPWVASRESTVEPNTPVETHQGEVTTEPLETDEEMFIPELKEEPVVPQLKRKDPIISSERPVVESTEEAEPVTTPNLSEADPVDCNDRGRLFLQINKLNNLRDLPFDGGRNPRFTLTLDNGMQTVTTPPVPLTAPGFSGSISAKIGQEFELLVGMDLELVVTMSVFMDALEAPLRPRRELKPEPQKVETPPPSPKKSSGLRGLLSPKKNKRLSVDKLPPVIDQQSYLKDEREHDIAMESYKRRSNLWKGVTGPKGEVARGYLFESHYEADIYGRPQSYSLPLYNEWQGEDPKQMCDLQVTLMYVPKLFNSETLPSSMQACVKELETARHNRSLKFEGYLTQNGGDCTLWRRRWFTLRRNELVGHHEDTKKVRSFIRMENARSILDAAEVPPSDDLWCIYEDRTFFVTFKDGEELSFYADTAELKDEWLHALRMAATYCTTQHKTWKDLVLDEEEKRIV</sequence>
<dbReference type="PANTHER" id="PTHR36100">
    <property type="entry name" value="BUD SITE SELECTION PROTEIN 4"/>
    <property type="match status" value="1"/>
</dbReference>
<dbReference type="PROSITE" id="PS50003">
    <property type="entry name" value="PH_DOMAIN"/>
    <property type="match status" value="1"/>
</dbReference>
<dbReference type="SMART" id="SM00233">
    <property type="entry name" value="PH"/>
    <property type="match status" value="1"/>
</dbReference>
<keyword evidence="1" id="KW-0132">Cell division</keyword>
<evidence type="ECO:0000313" key="6">
    <source>
        <dbReference type="Proteomes" id="UP000238350"/>
    </source>
</evidence>
<evidence type="ECO:0000313" key="5">
    <source>
        <dbReference type="EMBL" id="PRT55715.1"/>
    </source>
</evidence>
<dbReference type="GeneID" id="36517083"/>
<dbReference type="InterPro" id="IPR001849">
    <property type="entry name" value="PH_domain"/>
</dbReference>
<feature type="region of interest" description="Disordered" evidence="3">
    <location>
        <begin position="270"/>
        <end position="292"/>
    </location>
</feature>
<dbReference type="GO" id="GO:0097271">
    <property type="term" value="P:protein localization to bud neck"/>
    <property type="evidence" value="ECO:0007669"/>
    <property type="project" value="TreeGrafter"/>
</dbReference>
<evidence type="ECO:0000259" key="4">
    <source>
        <dbReference type="PROSITE" id="PS50003"/>
    </source>
</evidence>
<evidence type="ECO:0000256" key="3">
    <source>
        <dbReference type="SAM" id="MobiDB-lite"/>
    </source>
</evidence>
<dbReference type="STRING" id="45607.A0A2T0FL58"/>
<dbReference type="GO" id="GO:0005525">
    <property type="term" value="F:GTP binding"/>
    <property type="evidence" value="ECO:0007669"/>
    <property type="project" value="TreeGrafter"/>
</dbReference>
<organism evidence="5 6">
    <name type="scientific">Wickerhamiella sorbophila</name>
    <dbReference type="NCBI Taxonomy" id="45607"/>
    <lineage>
        <taxon>Eukaryota</taxon>
        <taxon>Fungi</taxon>
        <taxon>Dikarya</taxon>
        <taxon>Ascomycota</taxon>
        <taxon>Saccharomycotina</taxon>
        <taxon>Dipodascomycetes</taxon>
        <taxon>Dipodascales</taxon>
        <taxon>Trichomonascaceae</taxon>
        <taxon>Wickerhamiella</taxon>
    </lineage>
</organism>
<dbReference type="Gene3D" id="2.30.29.30">
    <property type="entry name" value="Pleckstrin-homology domain (PH domain)/Phosphotyrosine-binding domain (PTB)"/>
    <property type="match status" value="1"/>
</dbReference>
<dbReference type="OrthoDB" id="2123378at2759"/>
<dbReference type="PANTHER" id="PTHR36100:SF1">
    <property type="entry name" value="BUD SITE SELECTION PROTEIN 4"/>
    <property type="match status" value="1"/>
</dbReference>
<keyword evidence="6" id="KW-1185">Reference proteome</keyword>
<keyword evidence="2" id="KW-0131">Cell cycle</keyword>
<evidence type="ECO:0000256" key="1">
    <source>
        <dbReference type="ARBA" id="ARBA00022618"/>
    </source>
</evidence>
<protein>
    <submittedName>
        <fullName evidence="5">Bud site selection protein BUD4</fullName>
    </submittedName>
</protein>
<name>A0A2T0FL58_9ASCO</name>
<feature type="compositionally biased region" description="Basic and acidic residues" evidence="3">
    <location>
        <begin position="386"/>
        <end position="396"/>
    </location>
</feature>
<dbReference type="GO" id="GO:0000142">
    <property type="term" value="C:cellular bud neck contractile ring"/>
    <property type="evidence" value="ECO:0007669"/>
    <property type="project" value="TreeGrafter"/>
</dbReference>
<dbReference type="Proteomes" id="UP000238350">
    <property type="component" value="Unassembled WGS sequence"/>
</dbReference>
<dbReference type="GO" id="GO:0007120">
    <property type="term" value="P:axial cellular bud site selection"/>
    <property type="evidence" value="ECO:0007669"/>
    <property type="project" value="TreeGrafter"/>
</dbReference>
<dbReference type="InterPro" id="IPR052007">
    <property type="entry name" value="Bud4"/>
</dbReference>
<feature type="domain" description="PH" evidence="4">
    <location>
        <begin position="542"/>
        <end position="646"/>
    </location>
</feature>